<dbReference type="EC" id="2.4.2.45" evidence="7"/>
<keyword evidence="8" id="KW-1185">Reference proteome</keyword>
<feature type="transmembrane region" description="Helical" evidence="6">
    <location>
        <begin position="76"/>
        <end position="99"/>
    </location>
</feature>
<evidence type="ECO:0000313" key="8">
    <source>
        <dbReference type="Proteomes" id="UP001560573"/>
    </source>
</evidence>
<dbReference type="CDD" id="cd13963">
    <property type="entry name" value="PT_UbiA_2"/>
    <property type="match status" value="1"/>
</dbReference>
<keyword evidence="7" id="KW-0328">Glycosyltransferase</keyword>
<comment type="subcellular location">
    <subcellularLocation>
        <location evidence="1">Membrane</location>
        <topology evidence="1">Multi-pass membrane protein</topology>
    </subcellularLocation>
</comment>
<dbReference type="PANTHER" id="PTHR11048">
    <property type="entry name" value="PRENYLTRANSFERASES"/>
    <property type="match status" value="1"/>
</dbReference>
<dbReference type="InterPro" id="IPR000537">
    <property type="entry name" value="UbiA_prenyltransferase"/>
</dbReference>
<dbReference type="Gene3D" id="1.10.357.140">
    <property type="entry name" value="UbiA prenyltransferase"/>
    <property type="match status" value="1"/>
</dbReference>
<dbReference type="EMBL" id="JAULBC010000002">
    <property type="protein sequence ID" value="MEX6687508.1"/>
    <property type="molecule type" value="Genomic_DNA"/>
</dbReference>
<dbReference type="Pfam" id="PF01040">
    <property type="entry name" value="UbiA"/>
    <property type="match status" value="1"/>
</dbReference>
<evidence type="ECO:0000256" key="6">
    <source>
        <dbReference type="SAM" id="Phobius"/>
    </source>
</evidence>
<evidence type="ECO:0000256" key="3">
    <source>
        <dbReference type="ARBA" id="ARBA00022692"/>
    </source>
</evidence>
<sequence>MIEYVKLMRIKEWVKNLFIFIPVFFGGQIFKEKNFGALCLGFLAFGLVASSIYIINDYRDREADRLHPVKCKRPLAAGKIAPATAIIICILSVVSGLLMAYQLKFMFFVILSAYFLMNLGYSFGLKNISILDINIIAIGFVMRIKAGGVLASIGITSWLTIMVFLLALFLAITKRRDDLYLKQSSGVDMRKAIKGYSLEMLNILLAMVSAVIIMAYIMYAIDPSTMAKTGTYRLYYTSIFVIAGLFRYLQVTYISKSSESPTKTLYKDRFIQVVLVLWILSFYIIIYLPDRHWFL</sequence>
<keyword evidence="2" id="KW-1003">Cell membrane</keyword>
<dbReference type="NCBIfam" id="NF008977">
    <property type="entry name" value="PRK12324.1-2"/>
    <property type="match status" value="1"/>
</dbReference>
<feature type="transmembrane region" description="Helical" evidence="6">
    <location>
        <begin position="12"/>
        <end position="29"/>
    </location>
</feature>
<name>A0ABV3ZCE0_9BACT</name>
<dbReference type="Proteomes" id="UP001560573">
    <property type="component" value="Unassembled WGS sequence"/>
</dbReference>
<organism evidence="7 8">
    <name type="scientific">Danxiaibacter flavus</name>
    <dbReference type="NCBI Taxonomy" id="3049108"/>
    <lineage>
        <taxon>Bacteria</taxon>
        <taxon>Pseudomonadati</taxon>
        <taxon>Bacteroidota</taxon>
        <taxon>Chitinophagia</taxon>
        <taxon>Chitinophagales</taxon>
        <taxon>Chitinophagaceae</taxon>
        <taxon>Danxiaibacter</taxon>
    </lineage>
</organism>
<protein>
    <submittedName>
        <fullName evidence="7">Decaprenyl-phosphate phosphoribosyltransferase</fullName>
        <ecNumber evidence="7">2.4.2.45</ecNumber>
    </submittedName>
</protein>
<accession>A0ABV3ZCE0</accession>
<dbReference type="InterPro" id="IPR044878">
    <property type="entry name" value="UbiA_sf"/>
</dbReference>
<dbReference type="InterPro" id="IPR039653">
    <property type="entry name" value="Prenyltransferase"/>
</dbReference>
<dbReference type="RefSeq" id="WP_369328913.1">
    <property type="nucleotide sequence ID" value="NZ_JAULBC010000002.1"/>
</dbReference>
<feature type="transmembrane region" description="Helical" evidence="6">
    <location>
        <begin position="150"/>
        <end position="172"/>
    </location>
</feature>
<keyword evidence="4 6" id="KW-1133">Transmembrane helix</keyword>
<keyword evidence="7" id="KW-0808">Transferase</keyword>
<feature type="transmembrane region" description="Helical" evidence="6">
    <location>
        <begin position="270"/>
        <end position="288"/>
    </location>
</feature>
<proteinExistence type="predicted"/>
<feature type="transmembrane region" description="Helical" evidence="6">
    <location>
        <begin position="35"/>
        <end position="55"/>
    </location>
</feature>
<dbReference type="PANTHER" id="PTHR11048:SF5">
    <property type="entry name" value="DECAPRENYL-PHOSPHATE PHOSPHORIBOSYLTRANSFERASE"/>
    <property type="match status" value="1"/>
</dbReference>
<evidence type="ECO:0000256" key="2">
    <source>
        <dbReference type="ARBA" id="ARBA00022475"/>
    </source>
</evidence>
<evidence type="ECO:0000256" key="4">
    <source>
        <dbReference type="ARBA" id="ARBA00022989"/>
    </source>
</evidence>
<feature type="transmembrane region" description="Helical" evidence="6">
    <location>
        <begin position="200"/>
        <end position="221"/>
    </location>
</feature>
<evidence type="ECO:0000256" key="1">
    <source>
        <dbReference type="ARBA" id="ARBA00004141"/>
    </source>
</evidence>
<feature type="transmembrane region" description="Helical" evidence="6">
    <location>
        <begin position="233"/>
        <end position="249"/>
    </location>
</feature>
<gene>
    <name evidence="7" type="ORF">QTN47_08405</name>
</gene>
<keyword evidence="3 6" id="KW-0812">Transmembrane</keyword>
<reference evidence="7 8" key="1">
    <citation type="submission" date="2023-07" db="EMBL/GenBank/DDBJ databases">
        <authorList>
            <person name="Lian W.-H."/>
        </authorList>
    </citation>
    <scope>NUCLEOTIDE SEQUENCE [LARGE SCALE GENOMIC DNA]</scope>
    <source>
        <strain evidence="7 8">SYSU DXS3180</strain>
    </source>
</reference>
<dbReference type="GO" id="GO:0016757">
    <property type="term" value="F:glycosyltransferase activity"/>
    <property type="evidence" value="ECO:0007669"/>
    <property type="project" value="UniProtKB-KW"/>
</dbReference>
<evidence type="ECO:0000313" key="7">
    <source>
        <dbReference type="EMBL" id="MEX6687508.1"/>
    </source>
</evidence>
<comment type="caution">
    <text evidence="7">The sequence shown here is derived from an EMBL/GenBank/DDBJ whole genome shotgun (WGS) entry which is preliminary data.</text>
</comment>
<feature type="transmembrane region" description="Helical" evidence="6">
    <location>
        <begin position="128"/>
        <end position="144"/>
    </location>
</feature>
<keyword evidence="5 6" id="KW-0472">Membrane</keyword>
<evidence type="ECO:0000256" key="5">
    <source>
        <dbReference type="ARBA" id="ARBA00023136"/>
    </source>
</evidence>